<reference evidence="9" key="1">
    <citation type="submission" date="2017-02" db="EMBL/GenBank/DDBJ databases">
        <authorList>
            <person name="Tafer H."/>
            <person name="Lopandic K."/>
        </authorList>
    </citation>
    <scope>NUCLEOTIDE SEQUENCE [LARGE SCALE GENOMIC DNA]</scope>
    <source>
        <strain evidence="9">CBS 366.77</strain>
    </source>
</reference>
<feature type="compositionally biased region" description="Low complexity" evidence="5">
    <location>
        <begin position="105"/>
        <end position="134"/>
    </location>
</feature>
<evidence type="ECO:0000256" key="4">
    <source>
        <dbReference type="ARBA" id="ARBA00023136"/>
    </source>
</evidence>
<evidence type="ECO:0000256" key="2">
    <source>
        <dbReference type="ARBA" id="ARBA00022692"/>
    </source>
</evidence>
<dbReference type="EMBL" id="MVGC01000146">
    <property type="protein sequence ID" value="RJE22881.1"/>
    <property type="molecule type" value="Genomic_DNA"/>
</dbReference>
<comment type="caution">
    <text evidence="8">The sequence shown here is derived from an EMBL/GenBank/DDBJ whole genome shotgun (WGS) entry which is preliminary data.</text>
</comment>
<proteinExistence type="predicted"/>
<feature type="region of interest" description="Disordered" evidence="5">
    <location>
        <begin position="180"/>
        <end position="259"/>
    </location>
</feature>
<dbReference type="GO" id="GO:0016020">
    <property type="term" value="C:membrane"/>
    <property type="evidence" value="ECO:0007669"/>
    <property type="project" value="UniProtKB-SubCell"/>
</dbReference>
<feature type="region of interest" description="Disordered" evidence="5">
    <location>
        <begin position="105"/>
        <end position="140"/>
    </location>
</feature>
<protein>
    <submittedName>
        <fullName evidence="8">Uncharacterized protein</fullName>
    </submittedName>
</protein>
<evidence type="ECO:0000313" key="9">
    <source>
        <dbReference type="Proteomes" id="UP000266188"/>
    </source>
</evidence>
<keyword evidence="4 6" id="KW-0472">Membrane</keyword>
<name>A0A3A3A0N7_9EURO</name>
<evidence type="ECO:0000256" key="5">
    <source>
        <dbReference type="SAM" id="MobiDB-lite"/>
    </source>
</evidence>
<feature type="chain" id="PRO_5017300485" evidence="7">
    <location>
        <begin position="21"/>
        <end position="259"/>
    </location>
</feature>
<dbReference type="PANTHER" id="PTHR15549:SF26">
    <property type="entry name" value="AXIAL BUDDING PATTERN PROTEIN 2-RELATED"/>
    <property type="match status" value="1"/>
</dbReference>
<dbReference type="STRING" id="2070753.A0A3A3A0N7"/>
<feature type="transmembrane region" description="Helical" evidence="6">
    <location>
        <begin position="148"/>
        <end position="169"/>
    </location>
</feature>
<dbReference type="PANTHER" id="PTHR15549">
    <property type="entry name" value="PAIRED IMMUNOGLOBULIN-LIKE TYPE 2 RECEPTOR"/>
    <property type="match status" value="1"/>
</dbReference>
<evidence type="ECO:0000256" key="1">
    <source>
        <dbReference type="ARBA" id="ARBA00004167"/>
    </source>
</evidence>
<feature type="compositionally biased region" description="Polar residues" evidence="5">
    <location>
        <begin position="188"/>
        <end position="198"/>
    </location>
</feature>
<comment type="subcellular location">
    <subcellularLocation>
        <location evidence="1">Membrane</location>
        <topology evidence="1">Single-pass membrane protein</topology>
    </subcellularLocation>
</comment>
<feature type="compositionally biased region" description="Basic and acidic residues" evidence="5">
    <location>
        <begin position="229"/>
        <end position="253"/>
    </location>
</feature>
<organism evidence="8 9">
    <name type="scientific">Aspergillus sclerotialis</name>
    <dbReference type="NCBI Taxonomy" id="2070753"/>
    <lineage>
        <taxon>Eukaryota</taxon>
        <taxon>Fungi</taxon>
        <taxon>Dikarya</taxon>
        <taxon>Ascomycota</taxon>
        <taxon>Pezizomycotina</taxon>
        <taxon>Eurotiomycetes</taxon>
        <taxon>Eurotiomycetidae</taxon>
        <taxon>Eurotiales</taxon>
        <taxon>Aspergillaceae</taxon>
        <taxon>Aspergillus</taxon>
        <taxon>Aspergillus subgen. Polypaecilum</taxon>
    </lineage>
</organism>
<gene>
    <name evidence="8" type="ORF">PHISCL_04777</name>
</gene>
<evidence type="ECO:0000313" key="8">
    <source>
        <dbReference type="EMBL" id="RJE22881.1"/>
    </source>
</evidence>
<evidence type="ECO:0000256" key="3">
    <source>
        <dbReference type="ARBA" id="ARBA00022989"/>
    </source>
</evidence>
<dbReference type="OrthoDB" id="4505626at2759"/>
<dbReference type="InterPro" id="IPR051694">
    <property type="entry name" value="Immunoregulatory_rcpt-like"/>
</dbReference>
<sequence>MNRFTSIFLALTAISNIASSLTWVLEWRNGNPDNATIEKGSEPRSCTAINHTEGLQFSWDAHGGPWCLDLYGDVGCTNGIGRACKPYPWEKNASQDILAFDVESSSPSSTSIQSLTTSTRTSSSTASAETTTDASGGGGGSSLSGGGIAGVVVGVVVGVGIIAGLAFFLGMRRRKQKKSAIVAEQNIPPGSSGHTKSPSMDKPVAWAQSPNQEEQPHRLAPGSRVVELPGHDMTPELSDHNRVVELDTPHTDMKPPFPH</sequence>
<keyword evidence="7" id="KW-0732">Signal</keyword>
<dbReference type="GO" id="GO:0071944">
    <property type="term" value="C:cell periphery"/>
    <property type="evidence" value="ECO:0007669"/>
    <property type="project" value="UniProtKB-ARBA"/>
</dbReference>
<dbReference type="Proteomes" id="UP000266188">
    <property type="component" value="Unassembled WGS sequence"/>
</dbReference>
<dbReference type="AlphaFoldDB" id="A0A3A3A0N7"/>
<keyword evidence="3 6" id="KW-1133">Transmembrane helix</keyword>
<keyword evidence="9" id="KW-1185">Reference proteome</keyword>
<keyword evidence="2 6" id="KW-0812">Transmembrane</keyword>
<evidence type="ECO:0000256" key="7">
    <source>
        <dbReference type="SAM" id="SignalP"/>
    </source>
</evidence>
<evidence type="ECO:0000256" key="6">
    <source>
        <dbReference type="SAM" id="Phobius"/>
    </source>
</evidence>
<feature type="signal peptide" evidence="7">
    <location>
        <begin position="1"/>
        <end position="20"/>
    </location>
</feature>
<accession>A0A3A3A0N7</accession>